<protein>
    <recommendedName>
        <fullName evidence="6">RING-type domain-containing protein</fullName>
    </recommendedName>
</protein>
<evidence type="ECO:0000313" key="5">
    <source>
        <dbReference type="Proteomes" id="UP001217918"/>
    </source>
</evidence>
<evidence type="ECO:0000256" key="2">
    <source>
        <dbReference type="ARBA" id="ARBA00022771"/>
    </source>
</evidence>
<evidence type="ECO:0008006" key="6">
    <source>
        <dbReference type="Google" id="ProtNLM"/>
    </source>
</evidence>
<name>A0AAD9MBL2_9PEZI</name>
<dbReference type="Proteomes" id="UP001217918">
    <property type="component" value="Unassembled WGS sequence"/>
</dbReference>
<dbReference type="GO" id="GO:0008270">
    <property type="term" value="F:zinc ion binding"/>
    <property type="evidence" value="ECO:0007669"/>
    <property type="project" value="UniProtKB-KW"/>
</dbReference>
<proteinExistence type="predicted"/>
<dbReference type="EMBL" id="JAQQPM010000001">
    <property type="protein sequence ID" value="KAK2067051.1"/>
    <property type="molecule type" value="Genomic_DNA"/>
</dbReference>
<organism evidence="4 5">
    <name type="scientific">Phyllachora maydis</name>
    <dbReference type="NCBI Taxonomy" id="1825666"/>
    <lineage>
        <taxon>Eukaryota</taxon>
        <taxon>Fungi</taxon>
        <taxon>Dikarya</taxon>
        <taxon>Ascomycota</taxon>
        <taxon>Pezizomycotina</taxon>
        <taxon>Sordariomycetes</taxon>
        <taxon>Sordariomycetidae</taxon>
        <taxon>Phyllachorales</taxon>
        <taxon>Phyllachoraceae</taxon>
        <taxon>Phyllachora</taxon>
    </lineage>
</organism>
<keyword evidence="3" id="KW-0862">Zinc</keyword>
<evidence type="ECO:0000256" key="1">
    <source>
        <dbReference type="ARBA" id="ARBA00022723"/>
    </source>
</evidence>
<keyword evidence="5" id="KW-1185">Reference proteome</keyword>
<reference evidence="4" key="1">
    <citation type="journal article" date="2023" name="Mol. Plant Microbe Interact.">
        <title>Elucidating the Obligate Nature and Biological Capacity of an Invasive Fungal Corn Pathogen.</title>
        <authorList>
            <person name="MacCready J.S."/>
            <person name="Roggenkamp E.M."/>
            <person name="Gdanetz K."/>
            <person name="Chilvers M.I."/>
        </authorList>
    </citation>
    <scope>NUCLEOTIDE SEQUENCE</scope>
    <source>
        <strain evidence="4">PM02</strain>
    </source>
</reference>
<sequence>MREQIMQMPFVAVSGGDFEVAKPQFIRGRDFSIFHEHGDSEGTKAMGDDGPVRPSTRLKAAETVTRGCRDCSQPLGPRAWHMLPCGHLLCGACLSKVASGLPDAIGAHVDALDQMLAIYEPGLDAALPAHARRGGRLTAADLGVLRADAAASARALVGLACCGVDFAATARRFAGCLDVAAARHLRAACAWLVTPPSGRLVCAWPDCGAFLSDGNCFPADPRVALGDGEERWHCFACGGNSRIDENVREEDQAFWPFAKVGTAILWPAR</sequence>
<dbReference type="InterPro" id="IPR017907">
    <property type="entry name" value="Znf_RING_CS"/>
</dbReference>
<comment type="caution">
    <text evidence="4">The sequence shown here is derived from an EMBL/GenBank/DDBJ whole genome shotgun (WGS) entry which is preliminary data.</text>
</comment>
<gene>
    <name evidence="4" type="ORF">P8C59_000819</name>
</gene>
<dbReference type="AlphaFoldDB" id="A0AAD9MBL2"/>
<accession>A0AAD9MBL2</accession>
<evidence type="ECO:0000313" key="4">
    <source>
        <dbReference type="EMBL" id="KAK2067051.1"/>
    </source>
</evidence>
<keyword evidence="1" id="KW-0479">Metal-binding</keyword>
<evidence type="ECO:0000256" key="3">
    <source>
        <dbReference type="ARBA" id="ARBA00022833"/>
    </source>
</evidence>
<keyword evidence="2" id="KW-0863">Zinc-finger</keyword>
<dbReference type="PROSITE" id="PS00518">
    <property type="entry name" value="ZF_RING_1"/>
    <property type="match status" value="1"/>
</dbReference>